<accession>A0A1G1WCK5</accession>
<evidence type="ECO:0000256" key="5">
    <source>
        <dbReference type="ARBA" id="ARBA00023136"/>
    </source>
</evidence>
<evidence type="ECO:0000256" key="4">
    <source>
        <dbReference type="ARBA" id="ARBA00023065"/>
    </source>
</evidence>
<keyword evidence="2" id="KW-0813">Transport</keyword>
<dbReference type="GO" id="GO:0046933">
    <property type="term" value="F:proton-transporting ATP synthase activity, rotational mechanism"/>
    <property type="evidence" value="ECO:0007669"/>
    <property type="project" value="InterPro"/>
</dbReference>
<dbReference type="GO" id="GO:0016020">
    <property type="term" value="C:membrane"/>
    <property type="evidence" value="ECO:0007669"/>
    <property type="project" value="UniProtKB-SubCell"/>
</dbReference>
<dbReference type="EMBL" id="MHCS01000047">
    <property type="protein sequence ID" value="OGY25354.1"/>
    <property type="molecule type" value="Genomic_DNA"/>
</dbReference>
<proteinExistence type="predicted"/>
<keyword evidence="3" id="KW-0375">Hydrogen ion transport</keyword>
<sequence>MVKQEEVFKKFVEDIATAQQLNARSEDIEEAKRWIYKGGQAPLGEKIKSSVPEGFRSLIAELERSSRLPNSRKELGEFFKGLIEYIDKIPSVKLNLAFFPGEEFLNKLTDWLENQLGKKAVVDVSLDERIIAGAMIEYAGEYRDYSFASKLDEVLKKEVGLL</sequence>
<dbReference type="AlphaFoldDB" id="A0A1G1WCK5"/>
<organism evidence="7 8">
    <name type="scientific">Candidatus Woykebacteria bacterium RBG_16_43_9</name>
    <dbReference type="NCBI Taxonomy" id="1802596"/>
    <lineage>
        <taxon>Bacteria</taxon>
        <taxon>Candidatus Woykeibacteriota</taxon>
    </lineage>
</organism>
<evidence type="ECO:0000313" key="8">
    <source>
        <dbReference type="Proteomes" id="UP000176389"/>
    </source>
</evidence>
<evidence type="ECO:0000256" key="3">
    <source>
        <dbReference type="ARBA" id="ARBA00022781"/>
    </source>
</evidence>
<gene>
    <name evidence="7" type="ORF">A2Z11_00645</name>
</gene>
<dbReference type="Pfam" id="PF00213">
    <property type="entry name" value="OSCP"/>
    <property type="match status" value="1"/>
</dbReference>
<evidence type="ECO:0000256" key="6">
    <source>
        <dbReference type="ARBA" id="ARBA00023310"/>
    </source>
</evidence>
<reference evidence="7 8" key="1">
    <citation type="journal article" date="2016" name="Nat. Commun.">
        <title>Thousands of microbial genomes shed light on interconnected biogeochemical processes in an aquifer system.</title>
        <authorList>
            <person name="Anantharaman K."/>
            <person name="Brown C.T."/>
            <person name="Hug L.A."/>
            <person name="Sharon I."/>
            <person name="Castelle C.J."/>
            <person name="Probst A.J."/>
            <person name="Thomas B.C."/>
            <person name="Singh A."/>
            <person name="Wilkins M.J."/>
            <person name="Karaoz U."/>
            <person name="Brodie E.L."/>
            <person name="Williams K.H."/>
            <person name="Hubbard S.S."/>
            <person name="Banfield J.F."/>
        </authorList>
    </citation>
    <scope>NUCLEOTIDE SEQUENCE [LARGE SCALE GENOMIC DNA]</scope>
</reference>
<evidence type="ECO:0000256" key="1">
    <source>
        <dbReference type="ARBA" id="ARBA00004370"/>
    </source>
</evidence>
<dbReference type="InterPro" id="IPR000711">
    <property type="entry name" value="ATPase_OSCP/dsu"/>
</dbReference>
<keyword evidence="6" id="KW-0066">ATP synthesis</keyword>
<keyword evidence="4" id="KW-0406">Ion transport</keyword>
<name>A0A1G1WCK5_9BACT</name>
<evidence type="ECO:0000313" key="7">
    <source>
        <dbReference type="EMBL" id="OGY25354.1"/>
    </source>
</evidence>
<comment type="subcellular location">
    <subcellularLocation>
        <location evidence="1">Membrane</location>
    </subcellularLocation>
</comment>
<protein>
    <submittedName>
        <fullName evidence="7">Uncharacterized protein</fullName>
    </submittedName>
</protein>
<dbReference type="Proteomes" id="UP000176389">
    <property type="component" value="Unassembled WGS sequence"/>
</dbReference>
<comment type="caution">
    <text evidence="7">The sequence shown here is derived from an EMBL/GenBank/DDBJ whole genome shotgun (WGS) entry which is preliminary data.</text>
</comment>
<keyword evidence="5" id="KW-0472">Membrane</keyword>
<evidence type="ECO:0000256" key="2">
    <source>
        <dbReference type="ARBA" id="ARBA00022448"/>
    </source>
</evidence>
<dbReference type="STRING" id="1802596.A2Z11_00645"/>